<name>H8Z2H2_9GAMM</name>
<dbReference type="GO" id="GO:0015074">
    <property type="term" value="P:DNA integration"/>
    <property type="evidence" value="ECO:0007669"/>
    <property type="project" value="InterPro"/>
</dbReference>
<feature type="domain" description="Integrase SAM-like N-terminal" evidence="1">
    <location>
        <begin position="4"/>
        <end position="49"/>
    </location>
</feature>
<proteinExistence type="predicted"/>
<gene>
    <name evidence="2" type="ORF">Thi970DRAFT_01843</name>
</gene>
<dbReference type="InterPro" id="IPR004107">
    <property type="entry name" value="Integrase_SAM-like_N"/>
</dbReference>
<dbReference type="STRING" id="631362.Thi970DRAFT_01843"/>
<reference evidence="2 3" key="2">
    <citation type="submission" date="2011-11" db="EMBL/GenBank/DDBJ databases">
        <authorList>
            <consortium name="US DOE Joint Genome Institute"/>
            <person name="Lucas S."/>
            <person name="Han J."/>
            <person name="Lapidus A."/>
            <person name="Cheng J.-F."/>
            <person name="Goodwin L."/>
            <person name="Pitluck S."/>
            <person name="Peters L."/>
            <person name="Ovchinnikova G."/>
            <person name="Zhang X."/>
            <person name="Detter J.C."/>
            <person name="Han C."/>
            <person name="Tapia R."/>
            <person name="Land M."/>
            <person name="Hauser L."/>
            <person name="Kyrpides N."/>
            <person name="Ivanova N."/>
            <person name="Pagani I."/>
            <person name="Vogl K."/>
            <person name="Liu Z."/>
            <person name="Overmann J."/>
            <person name="Frigaard N.-U."/>
            <person name="Bryant D."/>
            <person name="Woyke T."/>
        </authorList>
    </citation>
    <scope>NUCLEOTIDE SEQUENCE [LARGE SCALE GENOMIC DNA]</scope>
    <source>
        <strain evidence="2 3">970</strain>
    </source>
</reference>
<protein>
    <recommendedName>
        <fullName evidence="1">Integrase SAM-like N-terminal domain-containing protein</fullName>
    </recommendedName>
</protein>
<reference evidence="3" key="1">
    <citation type="submission" date="2011-06" db="EMBL/GenBank/DDBJ databases">
        <authorList>
            <consortium name="US DOE Joint Genome Institute (JGI-PGF)"/>
            <person name="Lucas S."/>
            <person name="Han J."/>
            <person name="Lapidus A."/>
            <person name="Cheng J.-F."/>
            <person name="Goodwin L."/>
            <person name="Pitluck S."/>
            <person name="Peters L."/>
            <person name="Land M.L."/>
            <person name="Hauser L."/>
            <person name="Vogl K."/>
            <person name="Liu Z."/>
            <person name="Overmann J."/>
            <person name="Frigaard N.-U."/>
            <person name="Bryant D.A."/>
            <person name="Woyke T.J."/>
        </authorList>
    </citation>
    <scope>NUCLEOTIDE SEQUENCE [LARGE SCALE GENOMIC DNA]</scope>
    <source>
        <strain evidence="3">970</strain>
    </source>
</reference>
<dbReference type="AlphaFoldDB" id="H8Z2H2"/>
<dbReference type="Pfam" id="PF13495">
    <property type="entry name" value="Phage_int_SAM_4"/>
    <property type="match status" value="1"/>
</dbReference>
<evidence type="ECO:0000313" key="3">
    <source>
        <dbReference type="Proteomes" id="UP000002964"/>
    </source>
</evidence>
<accession>H8Z2H2</accession>
<dbReference type="RefSeq" id="WP_009148212.1">
    <property type="nucleotide sequence ID" value="NZ_JH603169.1"/>
</dbReference>
<keyword evidence="3" id="KW-1185">Reference proteome</keyword>
<dbReference type="Proteomes" id="UP000002964">
    <property type="component" value="Unassembled WGS sequence"/>
</dbReference>
<dbReference type="EMBL" id="JH603169">
    <property type="protein sequence ID" value="EIC21627.1"/>
    <property type="molecule type" value="Genomic_DNA"/>
</dbReference>
<dbReference type="HOGENOM" id="CLU_2995272_0_0_6"/>
<evidence type="ECO:0000259" key="1">
    <source>
        <dbReference type="Pfam" id="PF13495"/>
    </source>
</evidence>
<evidence type="ECO:0000313" key="2">
    <source>
        <dbReference type="EMBL" id="EIC21627.1"/>
    </source>
</evidence>
<organism evidence="2 3">
    <name type="scientific">Thiorhodovibrio frisius</name>
    <dbReference type="NCBI Taxonomy" id="631362"/>
    <lineage>
        <taxon>Bacteria</taxon>
        <taxon>Pseudomonadati</taxon>
        <taxon>Pseudomonadota</taxon>
        <taxon>Gammaproteobacteria</taxon>
        <taxon>Chromatiales</taxon>
        <taxon>Chromatiaceae</taxon>
        <taxon>Thiorhodovibrio</taxon>
    </lineage>
</organism>
<sequence length="57" mass="6488">MTALRQRMISAMQMHGFSARTHQSYLAAVCDLAKYSRRAPDTLVPADLQCKRSVKYI</sequence>
<dbReference type="GO" id="GO:0003677">
    <property type="term" value="F:DNA binding"/>
    <property type="evidence" value="ECO:0007669"/>
    <property type="project" value="InterPro"/>
</dbReference>